<accession>A0A1I6CNJ8</accession>
<dbReference type="Proteomes" id="UP000199584">
    <property type="component" value="Unassembled WGS sequence"/>
</dbReference>
<feature type="compositionally biased region" description="Basic and acidic residues" evidence="1">
    <location>
        <begin position="1"/>
        <end position="16"/>
    </location>
</feature>
<reference evidence="3" key="1">
    <citation type="submission" date="2016-10" db="EMBL/GenBank/DDBJ databases">
        <authorList>
            <person name="Varghese N."/>
            <person name="Submissions S."/>
        </authorList>
    </citation>
    <scope>NUCLEOTIDE SEQUENCE [LARGE SCALE GENOMIC DNA]</scope>
    <source>
        <strain evidence="3">DSM 3669</strain>
    </source>
</reference>
<sequence>MARKDKQAEHNNKPGDNRTAAAAPEKLSQMINASRAFRNLPPEFTMGKKYDGEE</sequence>
<feature type="region of interest" description="Disordered" evidence="1">
    <location>
        <begin position="1"/>
        <end position="54"/>
    </location>
</feature>
<dbReference type="RefSeq" id="WP_165608110.1">
    <property type="nucleotide sequence ID" value="NZ_FOYM01000001.1"/>
</dbReference>
<keyword evidence="3" id="KW-1185">Reference proteome</keyword>
<evidence type="ECO:0000256" key="1">
    <source>
        <dbReference type="SAM" id="MobiDB-lite"/>
    </source>
</evidence>
<evidence type="ECO:0000313" key="2">
    <source>
        <dbReference type="EMBL" id="SFQ94757.1"/>
    </source>
</evidence>
<dbReference type="STRING" id="39060.SAMN05660706_10149"/>
<name>A0A1I6CNJ8_9FIRM</name>
<proteinExistence type="predicted"/>
<evidence type="ECO:0000313" key="3">
    <source>
        <dbReference type="Proteomes" id="UP000199584"/>
    </source>
</evidence>
<gene>
    <name evidence="2" type="ORF">SAMN05660706_10149</name>
</gene>
<organism evidence="2 3">
    <name type="scientific">Desulfoscipio geothermicus DSM 3669</name>
    <dbReference type="NCBI Taxonomy" id="1121426"/>
    <lineage>
        <taxon>Bacteria</taxon>
        <taxon>Bacillati</taxon>
        <taxon>Bacillota</taxon>
        <taxon>Clostridia</taxon>
        <taxon>Eubacteriales</taxon>
        <taxon>Desulfallaceae</taxon>
        <taxon>Desulfoscipio</taxon>
    </lineage>
</organism>
<dbReference type="EMBL" id="FOYM01000001">
    <property type="protein sequence ID" value="SFQ94757.1"/>
    <property type="molecule type" value="Genomic_DNA"/>
</dbReference>
<protein>
    <submittedName>
        <fullName evidence="2">Uncharacterized protein</fullName>
    </submittedName>
</protein>
<dbReference type="AlphaFoldDB" id="A0A1I6CNJ8"/>